<name>A0A521FUM3_9SPHI</name>
<dbReference type="AlphaFoldDB" id="A0A521FUM3"/>
<dbReference type="OrthoDB" id="1524679at2"/>
<accession>A0A521FUM3</accession>
<evidence type="ECO:0000313" key="2">
    <source>
        <dbReference type="Proteomes" id="UP000320300"/>
    </source>
</evidence>
<reference evidence="1 2" key="1">
    <citation type="submission" date="2017-05" db="EMBL/GenBank/DDBJ databases">
        <authorList>
            <person name="Varghese N."/>
            <person name="Submissions S."/>
        </authorList>
    </citation>
    <scope>NUCLEOTIDE SEQUENCE [LARGE SCALE GENOMIC DNA]</scope>
    <source>
        <strain evidence="1 2">DSM 19036</strain>
    </source>
</reference>
<keyword evidence="2" id="KW-1185">Reference proteome</keyword>
<gene>
    <name evidence="1" type="ORF">SAMN06265348_12138</name>
</gene>
<sequence length="90" mass="10749">METTTVDKLEAILKGMLKRETDEAKRIRLMEMMDKPVLTNSDFLKLFCISARSSYRWRKEQGIPYLRISGRIYYLWTALLPVLESKQYRL</sequence>
<organism evidence="1 2">
    <name type="scientific">Pedobacter westerhofensis</name>
    <dbReference type="NCBI Taxonomy" id="425512"/>
    <lineage>
        <taxon>Bacteria</taxon>
        <taxon>Pseudomonadati</taxon>
        <taxon>Bacteroidota</taxon>
        <taxon>Sphingobacteriia</taxon>
        <taxon>Sphingobacteriales</taxon>
        <taxon>Sphingobacteriaceae</taxon>
        <taxon>Pedobacter</taxon>
    </lineage>
</organism>
<dbReference type="RefSeq" id="WP_142531269.1">
    <property type="nucleotide sequence ID" value="NZ_CBCSJO010000020.1"/>
</dbReference>
<dbReference type="Proteomes" id="UP000320300">
    <property type="component" value="Unassembled WGS sequence"/>
</dbReference>
<protein>
    <recommendedName>
        <fullName evidence="3">Helix-turn-helix domain-containing protein</fullName>
    </recommendedName>
</protein>
<evidence type="ECO:0008006" key="3">
    <source>
        <dbReference type="Google" id="ProtNLM"/>
    </source>
</evidence>
<dbReference type="EMBL" id="FXTN01000021">
    <property type="protein sequence ID" value="SMO99270.1"/>
    <property type="molecule type" value="Genomic_DNA"/>
</dbReference>
<proteinExistence type="predicted"/>
<evidence type="ECO:0000313" key="1">
    <source>
        <dbReference type="EMBL" id="SMO99270.1"/>
    </source>
</evidence>